<dbReference type="eggNOG" id="ENOG5032Y3H">
    <property type="taxonomic scope" value="Bacteria"/>
</dbReference>
<protein>
    <submittedName>
        <fullName evidence="2">Uncharacterized protein</fullName>
    </submittedName>
</protein>
<feature type="transmembrane region" description="Helical" evidence="1">
    <location>
        <begin position="12"/>
        <end position="35"/>
    </location>
</feature>
<keyword evidence="1" id="KW-0472">Membrane</keyword>
<organism evidence="2 3">
    <name type="scientific">Capnocytophaga cynodegmi</name>
    <dbReference type="NCBI Taxonomy" id="28189"/>
    <lineage>
        <taxon>Bacteria</taxon>
        <taxon>Pseudomonadati</taxon>
        <taxon>Bacteroidota</taxon>
        <taxon>Flavobacteriia</taxon>
        <taxon>Flavobacteriales</taxon>
        <taxon>Flavobacteriaceae</taxon>
        <taxon>Capnocytophaga</taxon>
    </lineage>
</organism>
<keyword evidence="3" id="KW-1185">Reference proteome</keyword>
<evidence type="ECO:0000256" key="1">
    <source>
        <dbReference type="SAM" id="Phobius"/>
    </source>
</evidence>
<dbReference type="STRING" id="28189.CCYN74_350008"/>
<dbReference type="Proteomes" id="UP000038055">
    <property type="component" value="Unassembled WGS sequence"/>
</dbReference>
<name>A0A0B7H4P2_9FLAO</name>
<gene>
    <name evidence="2" type="ORF">CCYN2B_170027</name>
</gene>
<keyword evidence="1" id="KW-1133">Transmembrane helix</keyword>
<feature type="transmembrane region" description="Helical" evidence="1">
    <location>
        <begin position="78"/>
        <end position="94"/>
    </location>
</feature>
<reference evidence="3" key="1">
    <citation type="submission" date="2015-01" db="EMBL/GenBank/DDBJ databases">
        <authorList>
            <person name="MANFREDI Pablo"/>
        </authorList>
    </citation>
    <scope>NUCLEOTIDE SEQUENCE [LARGE SCALE GENOMIC DNA]</scope>
    <source>
        <strain evidence="3">Ccyn2B</strain>
    </source>
</reference>
<dbReference type="RefSeq" id="WP_041990951.1">
    <property type="nucleotide sequence ID" value="NZ_CDOD01000009.1"/>
</dbReference>
<keyword evidence="1" id="KW-0812">Transmembrane</keyword>
<accession>A0A0B7H4P2</accession>
<feature type="transmembrane region" description="Helical" evidence="1">
    <location>
        <begin position="47"/>
        <end position="66"/>
    </location>
</feature>
<evidence type="ECO:0000313" key="3">
    <source>
        <dbReference type="Proteomes" id="UP000038055"/>
    </source>
</evidence>
<dbReference type="EMBL" id="CDOD01000009">
    <property type="protein sequence ID" value="CEN33504.1"/>
    <property type="molecule type" value="Genomic_DNA"/>
</dbReference>
<sequence length="95" mass="10525">MKFHQKEILIGLLVGFIANGLGILLYILIFSKYGIETTLQDAYQKGYLGSLIGLGGILDLLSFFLFLRLGRDERAKGVLMASFVLALVILVLQFT</sequence>
<dbReference type="AlphaFoldDB" id="A0A0B7H4P2"/>
<proteinExistence type="predicted"/>
<evidence type="ECO:0000313" key="2">
    <source>
        <dbReference type="EMBL" id="CEN33504.1"/>
    </source>
</evidence>